<dbReference type="HOGENOM" id="CLU_2550181_0_0_2"/>
<evidence type="ECO:0000313" key="1">
    <source>
        <dbReference type="EMBL" id="ERG96052.1"/>
    </source>
</evidence>
<proteinExistence type="predicted"/>
<evidence type="ECO:0000313" key="2">
    <source>
        <dbReference type="Proteomes" id="UP000030710"/>
    </source>
</evidence>
<dbReference type="EMBL" id="KE356561">
    <property type="protein sequence ID" value="ERG96052.1"/>
    <property type="molecule type" value="Genomic_DNA"/>
</dbReference>
<protein>
    <submittedName>
        <fullName evidence="1">Uncharacterized protein</fullName>
    </submittedName>
</protein>
<dbReference type="STRING" id="1238425.J07HQW2_02519"/>
<dbReference type="AlphaFoldDB" id="U1PQK7"/>
<accession>U1PQK7</accession>
<dbReference type="Proteomes" id="UP000030710">
    <property type="component" value="Unassembled WGS sequence"/>
</dbReference>
<name>U1PQK7_9EURY</name>
<gene>
    <name evidence="1" type="ORF">J07HQW2_02519</name>
</gene>
<sequence length="82" mass="9022">MLNSLNTTSGLLLIQPHQIVRRSSAISGTTLLMHTRVDMGSLTHILGDWKLILADGDVHLARPVVYNSMPPHLIKKLTEALV</sequence>
<organism evidence="1 2">
    <name type="scientific">Haloquadratum walsbyi J07HQW2</name>
    <dbReference type="NCBI Taxonomy" id="1238425"/>
    <lineage>
        <taxon>Archaea</taxon>
        <taxon>Methanobacteriati</taxon>
        <taxon>Methanobacteriota</taxon>
        <taxon>Stenosarchaea group</taxon>
        <taxon>Halobacteria</taxon>
        <taxon>Halobacteriales</taxon>
        <taxon>Haloferacaceae</taxon>
        <taxon>Haloquadratum</taxon>
    </lineage>
</organism>
<reference evidence="1 2" key="1">
    <citation type="journal article" date="2013" name="PLoS ONE">
        <title>Assembly-driven community genomics of a hypersaline microbial ecosystem.</title>
        <authorList>
            <person name="Podell S."/>
            <person name="Ugalde J.A."/>
            <person name="Narasingarao P."/>
            <person name="Banfield J.F."/>
            <person name="Heidelberg K.B."/>
            <person name="Allen E.E."/>
        </authorList>
    </citation>
    <scope>NUCLEOTIDE SEQUENCE [LARGE SCALE GENOMIC DNA]</scope>
    <source>
        <strain evidence="2">J07HQW2</strain>
    </source>
</reference>